<accession>A0A5R8WN00</accession>
<dbReference type="InterPro" id="IPR014710">
    <property type="entry name" value="RmlC-like_jellyroll"/>
</dbReference>
<dbReference type="Proteomes" id="UP000305517">
    <property type="component" value="Unassembled WGS sequence"/>
</dbReference>
<organism evidence="3 4">
    <name type="scientific">Hymenobacter jeollabukensis</name>
    <dbReference type="NCBI Taxonomy" id="2025313"/>
    <lineage>
        <taxon>Bacteria</taxon>
        <taxon>Pseudomonadati</taxon>
        <taxon>Bacteroidota</taxon>
        <taxon>Cytophagia</taxon>
        <taxon>Cytophagales</taxon>
        <taxon>Hymenobacteraceae</taxon>
        <taxon>Hymenobacter</taxon>
    </lineage>
</organism>
<gene>
    <name evidence="3" type="ORF">FDY95_15845</name>
</gene>
<feature type="chain" id="PRO_5024273655" evidence="1">
    <location>
        <begin position="23"/>
        <end position="186"/>
    </location>
</feature>
<evidence type="ECO:0000256" key="1">
    <source>
        <dbReference type="SAM" id="SignalP"/>
    </source>
</evidence>
<name>A0A5R8WN00_9BACT</name>
<proteinExistence type="predicted"/>
<dbReference type="RefSeq" id="WP_138079199.1">
    <property type="nucleotide sequence ID" value="NZ_VAJM01000008.1"/>
</dbReference>
<dbReference type="SUPFAM" id="SSF51182">
    <property type="entry name" value="RmlC-like cupins"/>
    <property type="match status" value="1"/>
</dbReference>
<dbReference type="OrthoDB" id="2620172at2"/>
<protein>
    <submittedName>
        <fullName evidence="3">Cupin domain-containing protein</fullName>
    </submittedName>
</protein>
<dbReference type="EMBL" id="VAJM01000008">
    <property type="protein sequence ID" value="TLM91069.1"/>
    <property type="molecule type" value="Genomic_DNA"/>
</dbReference>
<keyword evidence="4" id="KW-1185">Reference proteome</keyword>
<sequence>MNRRHFVLTGLLAAPAALDLRAAGLPASPEAAPPAFVVPPARSRAAEQILINGNPNDVKISGQDTAGALAVFEYIGRGKGGPSLHRHLQQDETFYVVEGRYLFVVGEERHELGPGSTIFLPRLVPHTWTQLTPGGKLLYWVQPAGQLEDYFRRIATGQPKGTPAERAAVALAHGIEQLGPPLPVQP</sequence>
<dbReference type="PANTHER" id="PTHR36440">
    <property type="entry name" value="PUTATIVE (AFU_ORTHOLOGUE AFUA_8G07350)-RELATED"/>
    <property type="match status" value="1"/>
</dbReference>
<feature type="domain" description="Cupin type-2" evidence="2">
    <location>
        <begin position="78"/>
        <end position="131"/>
    </location>
</feature>
<dbReference type="PANTHER" id="PTHR36440:SF1">
    <property type="entry name" value="PUTATIVE (AFU_ORTHOLOGUE AFUA_8G07350)-RELATED"/>
    <property type="match status" value="1"/>
</dbReference>
<comment type="caution">
    <text evidence="3">The sequence shown here is derived from an EMBL/GenBank/DDBJ whole genome shotgun (WGS) entry which is preliminary data.</text>
</comment>
<dbReference type="InterPro" id="IPR053146">
    <property type="entry name" value="QDO-like"/>
</dbReference>
<evidence type="ECO:0000313" key="4">
    <source>
        <dbReference type="Proteomes" id="UP000305517"/>
    </source>
</evidence>
<dbReference type="Gene3D" id="2.60.120.10">
    <property type="entry name" value="Jelly Rolls"/>
    <property type="match status" value="1"/>
</dbReference>
<evidence type="ECO:0000313" key="3">
    <source>
        <dbReference type="EMBL" id="TLM91069.1"/>
    </source>
</evidence>
<dbReference type="InterPro" id="IPR013096">
    <property type="entry name" value="Cupin_2"/>
</dbReference>
<evidence type="ECO:0000259" key="2">
    <source>
        <dbReference type="Pfam" id="PF07883"/>
    </source>
</evidence>
<reference evidence="3 4" key="1">
    <citation type="submission" date="2019-05" db="EMBL/GenBank/DDBJ databases">
        <title>Hymenobacter edaphi sp. nov., isolated from abandoned arsenic-contaminated farmland soil.</title>
        <authorList>
            <person name="Nie L."/>
        </authorList>
    </citation>
    <scope>NUCLEOTIDE SEQUENCE [LARGE SCALE GENOMIC DNA]</scope>
    <source>
        <strain evidence="3 4">1-3-3-8</strain>
    </source>
</reference>
<feature type="signal peptide" evidence="1">
    <location>
        <begin position="1"/>
        <end position="22"/>
    </location>
</feature>
<dbReference type="InterPro" id="IPR011051">
    <property type="entry name" value="RmlC_Cupin_sf"/>
</dbReference>
<keyword evidence="1" id="KW-0732">Signal</keyword>
<dbReference type="AlphaFoldDB" id="A0A5R8WN00"/>
<dbReference type="Pfam" id="PF07883">
    <property type="entry name" value="Cupin_2"/>
    <property type="match status" value="1"/>
</dbReference>